<sequence length="403" mass="44838">MGIPLPATRFLHHAGLVLAILGGASPAWAATAAESSGPVVEVRVRHESVDDDAFSRDAEADTLRLRLGYRWLFAPGWQLYADGEHVESLFGDRYNSTANGRTAYPVVADPEADEINQAWIGYHDDAFNAALGRQRVMLDNQRFFGNVGWRQNEQTFDAFATGYAFEGGGPVLRYVYLDRALRVFGHENPNPSLREWSLDGHLLHLDQALPLGSLAAYAYWVENKDVETLSTRTFGARWTGQHAFDGATLAWALEWADQSDYANNPTAQSARYRLVEPRVSIKGITLTAGWEVLGGDGQSAFSTPYATLHAFNGWVDRFLTTPLNGLDDRYFSVSGKFGKASWTANYHDYRADHGNQDYGHEFGVSIGCPFGSHFNGLLKLADYRSDGFAADVRKLWASIEYRY</sequence>
<dbReference type="EMBL" id="FOVF01000048">
    <property type="protein sequence ID" value="SFN68579.1"/>
    <property type="molecule type" value="Genomic_DNA"/>
</dbReference>
<dbReference type="Proteomes" id="UP000198575">
    <property type="component" value="Unassembled WGS sequence"/>
</dbReference>
<evidence type="ECO:0000313" key="3">
    <source>
        <dbReference type="Proteomes" id="UP000198575"/>
    </source>
</evidence>
<dbReference type="AlphaFoldDB" id="A0A1I5B245"/>
<protein>
    <recommendedName>
        <fullName evidence="4">Alginate export</fullName>
    </recommendedName>
</protein>
<gene>
    <name evidence="2" type="ORF">SAMN05216289_14812</name>
</gene>
<evidence type="ECO:0000313" key="2">
    <source>
        <dbReference type="EMBL" id="SFN68579.1"/>
    </source>
</evidence>
<name>A0A1I5B245_9GAMM</name>
<organism evidence="2 3">
    <name type="scientific">Dokdonella immobilis</name>
    <dbReference type="NCBI Taxonomy" id="578942"/>
    <lineage>
        <taxon>Bacteria</taxon>
        <taxon>Pseudomonadati</taxon>
        <taxon>Pseudomonadota</taxon>
        <taxon>Gammaproteobacteria</taxon>
        <taxon>Lysobacterales</taxon>
        <taxon>Rhodanobacteraceae</taxon>
        <taxon>Dokdonella</taxon>
    </lineage>
</organism>
<evidence type="ECO:0008006" key="4">
    <source>
        <dbReference type="Google" id="ProtNLM"/>
    </source>
</evidence>
<evidence type="ECO:0000256" key="1">
    <source>
        <dbReference type="SAM" id="SignalP"/>
    </source>
</evidence>
<dbReference type="OrthoDB" id="9767539at2"/>
<dbReference type="RefSeq" id="WP_139225115.1">
    <property type="nucleotide sequence ID" value="NZ_FOVF01000048.1"/>
</dbReference>
<dbReference type="STRING" id="578942.SAMN05216289_14812"/>
<feature type="chain" id="PRO_5011687881" description="Alginate export" evidence="1">
    <location>
        <begin position="30"/>
        <end position="403"/>
    </location>
</feature>
<keyword evidence="3" id="KW-1185">Reference proteome</keyword>
<reference evidence="2 3" key="1">
    <citation type="submission" date="2016-10" db="EMBL/GenBank/DDBJ databases">
        <authorList>
            <person name="de Groot N.N."/>
        </authorList>
    </citation>
    <scope>NUCLEOTIDE SEQUENCE [LARGE SCALE GENOMIC DNA]</scope>
    <source>
        <strain evidence="2 3">CGMCC 1.7659</strain>
    </source>
</reference>
<keyword evidence="1" id="KW-0732">Signal</keyword>
<accession>A0A1I5B245</accession>
<feature type="signal peptide" evidence="1">
    <location>
        <begin position="1"/>
        <end position="29"/>
    </location>
</feature>
<proteinExistence type="predicted"/>